<sequence length="119" mass="12243">MQHLGGPKVKPPSWSPWTPPSSCAAIVLLSNFSSPEYIMDLGGYWGVSGVGYSQTPPPSMTPPQPTAALRGVSTQSGGEWGGRDPMGGNRDPRGEQGPIGGQWGLQGASDPPQGGVWGG</sequence>
<protein>
    <submittedName>
        <fullName evidence="2">Uncharacterized protein</fullName>
    </submittedName>
</protein>
<reference evidence="2" key="2">
    <citation type="submission" date="2025-08" db="UniProtKB">
        <authorList>
            <consortium name="Ensembl"/>
        </authorList>
    </citation>
    <scope>IDENTIFICATION</scope>
</reference>
<proteinExistence type="predicted"/>
<keyword evidence="3" id="KW-1185">Reference proteome</keyword>
<feature type="compositionally biased region" description="Pro residues" evidence="1">
    <location>
        <begin position="55"/>
        <end position="65"/>
    </location>
</feature>
<dbReference type="Ensembl" id="ENSMUNT00000032646.1">
    <property type="protein sequence ID" value="ENSMUNP00000023752.1"/>
    <property type="gene ID" value="ENSMUNG00000021452.1"/>
</dbReference>
<reference evidence="2" key="3">
    <citation type="submission" date="2025-09" db="UniProtKB">
        <authorList>
            <consortium name="Ensembl"/>
        </authorList>
    </citation>
    <scope>IDENTIFICATION</scope>
</reference>
<name>A0A8V5G440_MELUD</name>
<evidence type="ECO:0000256" key="1">
    <source>
        <dbReference type="SAM" id="MobiDB-lite"/>
    </source>
</evidence>
<accession>A0A8V5G440</accession>
<evidence type="ECO:0000313" key="3">
    <source>
        <dbReference type="Proteomes" id="UP000694405"/>
    </source>
</evidence>
<reference evidence="2" key="1">
    <citation type="submission" date="2020-03" db="EMBL/GenBank/DDBJ databases">
        <title>Melopsittacus undulatus (budgerigar) genome, bMelUnd1, maternal haplotype with Z.</title>
        <authorList>
            <person name="Gedman G."/>
            <person name="Mountcastle J."/>
            <person name="Haase B."/>
            <person name="Formenti G."/>
            <person name="Wright T."/>
            <person name="Apodaca J."/>
            <person name="Pelan S."/>
            <person name="Chow W."/>
            <person name="Rhie A."/>
            <person name="Howe K."/>
            <person name="Fedrigo O."/>
            <person name="Jarvis E.D."/>
        </authorList>
    </citation>
    <scope>NUCLEOTIDE SEQUENCE [LARGE SCALE GENOMIC DNA]</scope>
</reference>
<organism evidence="2 3">
    <name type="scientific">Melopsittacus undulatus</name>
    <name type="common">Budgerigar</name>
    <name type="synonym">Psittacus undulatus</name>
    <dbReference type="NCBI Taxonomy" id="13146"/>
    <lineage>
        <taxon>Eukaryota</taxon>
        <taxon>Metazoa</taxon>
        <taxon>Chordata</taxon>
        <taxon>Craniata</taxon>
        <taxon>Vertebrata</taxon>
        <taxon>Euteleostomi</taxon>
        <taxon>Archelosauria</taxon>
        <taxon>Archosauria</taxon>
        <taxon>Dinosauria</taxon>
        <taxon>Saurischia</taxon>
        <taxon>Theropoda</taxon>
        <taxon>Coelurosauria</taxon>
        <taxon>Aves</taxon>
        <taxon>Neognathae</taxon>
        <taxon>Neoaves</taxon>
        <taxon>Telluraves</taxon>
        <taxon>Australaves</taxon>
        <taxon>Psittaciformes</taxon>
        <taxon>Psittaculidae</taxon>
        <taxon>Melopsittacus</taxon>
    </lineage>
</organism>
<feature type="region of interest" description="Disordered" evidence="1">
    <location>
        <begin position="50"/>
        <end position="119"/>
    </location>
</feature>
<dbReference type="AlphaFoldDB" id="A0A8V5G440"/>
<dbReference type="Proteomes" id="UP000694405">
    <property type="component" value="Chromosome 5"/>
</dbReference>
<evidence type="ECO:0000313" key="2">
    <source>
        <dbReference type="Ensembl" id="ENSMUNP00000023752.1"/>
    </source>
</evidence>